<name>A0A0R1VE44_9LACO</name>
<dbReference type="EMBL" id="AZFN01000001">
    <property type="protein sequence ID" value="KRM03730.1"/>
    <property type="molecule type" value="Genomic_DNA"/>
</dbReference>
<dbReference type="AlphaFoldDB" id="A0A0R1VE44"/>
<proteinExistence type="predicted"/>
<protein>
    <recommendedName>
        <fullName evidence="7">Phage shock protein PspC N-terminal domain-containing protein</fullName>
    </recommendedName>
</protein>
<dbReference type="RefSeq" id="WP_082601309.1">
    <property type="nucleotide sequence ID" value="NZ_AZFN01000001.1"/>
</dbReference>
<keyword evidence="9" id="KW-1185">Reference proteome</keyword>
<dbReference type="InterPro" id="IPR052027">
    <property type="entry name" value="PspC"/>
</dbReference>
<feature type="domain" description="Phage shock protein PspC N-terminal" evidence="7">
    <location>
        <begin position="8"/>
        <end position="66"/>
    </location>
</feature>
<sequence length="117" mass="13677">MKKRRKQKQLTRSADNRVLGGVLGGFANYLGWNANVLRVLYLIVTALTSFLPGIVIYIVLYVTMPADPQQQDMWSYLRDQIPKIREFDFNSLNFKRKELHDVEEKDVKDANDEDKKE</sequence>
<evidence type="ECO:0000256" key="4">
    <source>
        <dbReference type="ARBA" id="ARBA00022989"/>
    </source>
</evidence>
<evidence type="ECO:0000313" key="9">
    <source>
        <dbReference type="Proteomes" id="UP000051739"/>
    </source>
</evidence>
<keyword evidence="3 6" id="KW-0812">Transmembrane</keyword>
<keyword evidence="4 6" id="KW-1133">Transmembrane helix</keyword>
<dbReference type="InterPro" id="IPR007168">
    <property type="entry name" value="Phageshock_PspC_N"/>
</dbReference>
<comment type="caution">
    <text evidence="8">The sequence shown here is derived from an EMBL/GenBank/DDBJ whole genome shotgun (WGS) entry which is preliminary data.</text>
</comment>
<comment type="subcellular location">
    <subcellularLocation>
        <location evidence="1">Cell membrane</location>
        <topology evidence="1">Single-pass membrane protein</topology>
    </subcellularLocation>
</comment>
<reference evidence="8 9" key="1">
    <citation type="journal article" date="2015" name="Genome Announc.">
        <title>Expanding the biotechnology potential of lactobacilli through comparative genomics of 213 strains and associated genera.</title>
        <authorList>
            <person name="Sun Z."/>
            <person name="Harris H.M."/>
            <person name="McCann A."/>
            <person name="Guo C."/>
            <person name="Argimon S."/>
            <person name="Zhang W."/>
            <person name="Yang X."/>
            <person name="Jeffery I.B."/>
            <person name="Cooney J.C."/>
            <person name="Kagawa T.F."/>
            <person name="Liu W."/>
            <person name="Song Y."/>
            <person name="Salvetti E."/>
            <person name="Wrobel A."/>
            <person name="Rasinkangas P."/>
            <person name="Parkhill J."/>
            <person name="Rea M.C."/>
            <person name="O'Sullivan O."/>
            <person name="Ritari J."/>
            <person name="Douillard F.P."/>
            <person name="Paul Ross R."/>
            <person name="Yang R."/>
            <person name="Briner A.E."/>
            <person name="Felis G.E."/>
            <person name="de Vos W.M."/>
            <person name="Barrangou R."/>
            <person name="Klaenhammer T.R."/>
            <person name="Caufield P.W."/>
            <person name="Cui Y."/>
            <person name="Zhang H."/>
            <person name="O'Toole P.W."/>
        </authorList>
    </citation>
    <scope>NUCLEOTIDE SEQUENCE [LARGE SCALE GENOMIC DNA]</scope>
    <source>
        <strain evidence="8 9">DSM 16045</strain>
    </source>
</reference>
<evidence type="ECO:0000256" key="3">
    <source>
        <dbReference type="ARBA" id="ARBA00022692"/>
    </source>
</evidence>
<evidence type="ECO:0000256" key="6">
    <source>
        <dbReference type="SAM" id="Phobius"/>
    </source>
</evidence>
<evidence type="ECO:0000259" key="7">
    <source>
        <dbReference type="Pfam" id="PF04024"/>
    </source>
</evidence>
<feature type="transmembrane region" description="Helical" evidence="6">
    <location>
        <begin position="39"/>
        <end position="62"/>
    </location>
</feature>
<dbReference type="Proteomes" id="UP000051739">
    <property type="component" value="Unassembled WGS sequence"/>
</dbReference>
<keyword evidence="5 6" id="KW-0472">Membrane</keyword>
<evidence type="ECO:0000313" key="8">
    <source>
        <dbReference type="EMBL" id="KRM03730.1"/>
    </source>
</evidence>
<evidence type="ECO:0000256" key="1">
    <source>
        <dbReference type="ARBA" id="ARBA00004162"/>
    </source>
</evidence>
<dbReference type="Pfam" id="PF04024">
    <property type="entry name" value="PspC"/>
    <property type="match status" value="1"/>
</dbReference>
<keyword evidence="2" id="KW-1003">Cell membrane</keyword>
<organism evidence="8 9">
    <name type="scientific">Limosilactobacillus gastricus DSM 16045</name>
    <dbReference type="NCBI Taxonomy" id="1423749"/>
    <lineage>
        <taxon>Bacteria</taxon>
        <taxon>Bacillati</taxon>
        <taxon>Bacillota</taxon>
        <taxon>Bacilli</taxon>
        <taxon>Lactobacillales</taxon>
        <taxon>Lactobacillaceae</taxon>
        <taxon>Limosilactobacillus</taxon>
    </lineage>
</organism>
<dbReference type="PANTHER" id="PTHR33885">
    <property type="entry name" value="PHAGE SHOCK PROTEIN C"/>
    <property type="match status" value="1"/>
</dbReference>
<accession>A0A0R1VE44</accession>
<gene>
    <name evidence="8" type="ORF">FC60_GL000100</name>
</gene>
<evidence type="ECO:0000256" key="2">
    <source>
        <dbReference type="ARBA" id="ARBA00022475"/>
    </source>
</evidence>
<dbReference type="PANTHER" id="PTHR33885:SF3">
    <property type="entry name" value="PHAGE SHOCK PROTEIN C"/>
    <property type="match status" value="1"/>
</dbReference>
<evidence type="ECO:0000256" key="5">
    <source>
        <dbReference type="ARBA" id="ARBA00023136"/>
    </source>
</evidence>
<dbReference type="GO" id="GO:0005886">
    <property type="term" value="C:plasma membrane"/>
    <property type="evidence" value="ECO:0007669"/>
    <property type="project" value="UniProtKB-SubCell"/>
</dbReference>
<dbReference type="PATRIC" id="fig|1423749.3.peg.100"/>